<dbReference type="PANTHER" id="PTHR43649">
    <property type="entry name" value="ARABINOSE-BINDING PROTEIN-RELATED"/>
    <property type="match status" value="1"/>
</dbReference>
<dbReference type="InterPro" id="IPR006311">
    <property type="entry name" value="TAT_signal"/>
</dbReference>
<dbReference type="Gene3D" id="3.40.190.10">
    <property type="entry name" value="Periplasmic binding protein-like II"/>
    <property type="match status" value="2"/>
</dbReference>
<dbReference type="SUPFAM" id="SSF53850">
    <property type="entry name" value="Periplasmic binding protein-like II"/>
    <property type="match status" value="1"/>
</dbReference>
<dbReference type="PROSITE" id="PS51318">
    <property type="entry name" value="TAT"/>
    <property type="match status" value="1"/>
</dbReference>
<accession>A0ABS9P0X5</accession>
<dbReference type="InterPro" id="IPR050490">
    <property type="entry name" value="Bact_solute-bd_prot1"/>
</dbReference>
<protein>
    <submittedName>
        <fullName evidence="3">Extracellular solute-binding protein</fullName>
    </submittedName>
</protein>
<dbReference type="Pfam" id="PF01547">
    <property type="entry name" value="SBP_bac_1"/>
    <property type="match status" value="1"/>
</dbReference>
<reference evidence="3" key="1">
    <citation type="submission" date="2022-02" db="EMBL/GenBank/DDBJ databases">
        <title>The genome sequence of Ruegeria sp. 1NDH52C.</title>
        <authorList>
            <person name="Du J."/>
        </authorList>
    </citation>
    <scope>NUCLEOTIDE SEQUENCE</scope>
    <source>
        <strain evidence="3">1NDH52C</strain>
    </source>
</reference>
<dbReference type="InterPro" id="IPR006059">
    <property type="entry name" value="SBP"/>
</dbReference>
<sequence>MSSKTPNVIQPSRREFLKSSTATLAAAGGMGMLGNFMAAPAFANGYAAGMTGGPTGFDGAERFQYNSTMSEGRAIEGIKALREAGNVPQKITMLLTDGAIGQITKPFPDGAPSAKEVWERETGIEIDIIGAPAEDIFKKVMQDVTTGGGSFDIYTGPWNSTGDLVSSGGAVNCSDFVTRYQPDWGDRERGTTTPENEKLLYTYAGDYYSVSLDGDYQTWFYLKGLYEDPRVQEAFLSETGAELKTPDTWDEVDRISKFFTGKDFGNGTMYGNGNLMSPFWGLATFYARFASMDFPNFHFFDAEANPQLNTELGIQCAEEHVRSFEWSPPDSLTFTWAEAYATMWNLLIPHTAIYTNLVKFGDGFNADGTPKSKATGMIGSHLPVGRRFGDKINRRSVLYYNITAWISSQSSHPEAAYLFLQWLSSTRTYTWMAGNPGGYFDPFQQANFREPLVASTYHPYSMETIPATIARSVPSINFAGQTALDNALDEEIQAAITGQKTAREAMDAAQGKWERIIKRQRRNGIVDAIKASRETWPTIVDDA</sequence>
<keyword evidence="4" id="KW-1185">Reference proteome</keyword>
<dbReference type="PANTHER" id="PTHR43649:SF12">
    <property type="entry name" value="DIACETYLCHITOBIOSE BINDING PROTEIN DASA"/>
    <property type="match status" value="1"/>
</dbReference>
<proteinExistence type="inferred from homology"/>
<organism evidence="3 4">
    <name type="scientific">Ruegeria alba</name>
    <dbReference type="NCBI Taxonomy" id="2916756"/>
    <lineage>
        <taxon>Bacteria</taxon>
        <taxon>Pseudomonadati</taxon>
        <taxon>Pseudomonadota</taxon>
        <taxon>Alphaproteobacteria</taxon>
        <taxon>Rhodobacterales</taxon>
        <taxon>Roseobacteraceae</taxon>
        <taxon>Ruegeria</taxon>
    </lineage>
</organism>
<gene>
    <name evidence="3" type="ORF">MB818_18180</name>
</gene>
<dbReference type="EMBL" id="JAKOEM010000021">
    <property type="protein sequence ID" value="MCG6560145.1"/>
    <property type="molecule type" value="Genomic_DNA"/>
</dbReference>
<evidence type="ECO:0000256" key="1">
    <source>
        <dbReference type="ARBA" id="ARBA00004418"/>
    </source>
</evidence>
<evidence type="ECO:0000256" key="2">
    <source>
        <dbReference type="ARBA" id="ARBA00008520"/>
    </source>
</evidence>
<comment type="similarity">
    <text evidence="2">Belongs to the bacterial solute-binding protein 1 family.</text>
</comment>
<evidence type="ECO:0000313" key="3">
    <source>
        <dbReference type="EMBL" id="MCG6560145.1"/>
    </source>
</evidence>
<comment type="subcellular location">
    <subcellularLocation>
        <location evidence="1">Periplasm</location>
    </subcellularLocation>
</comment>
<evidence type="ECO:0000313" key="4">
    <source>
        <dbReference type="Proteomes" id="UP001165279"/>
    </source>
</evidence>
<comment type="caution">
    <text evidence="3">The sequence shown here is derived from an EMBL/GenBank/DDBJ whole genome shotgun (WGS) entry which is preliminary data.</text>
</comment>
<dbReference type="Proteomes" id="UP001165279">
    <property type="component" value="Unassembled WGS sequence"/>
</dbReference>
<name>A0ABS9P0X5_9RHOB</name>